<evidence type="ECO:0000256" key="1">
    <source>
        <dbReference type="ARBA" id="ARBA00022614"/>
    </source>
</evidence>
<gene>
    <name evidence="5" type="ORF">AND_003289</name>
</gene>
<dbReference type="EMBL" id="ADMH02000825">
    <property type="protein sequence ID" value="ETN64953.1"/>
    <property type="molecule type" value="Genomic_DNA"/>
</dbReference>
<dbReference type="FunCoup" id="W5JNS2">
    <property type="interactions" value="1"/>
</dbReference>
<dbReference type="PROSITE" id="PS51450">
    <property type="entry name" value="LRR"/>
    <property type="match status" value="4"/>
</dbReference>
<reference evidence="5" key="2">
    <citation type="submission" date="2010-05" db="EMBL/GenBank/DDBJ databases">
        <authorList>
            <person name="Almeida L.G."/>
            <person name="Nicolas M.F."/>
            <person name="Souza R.C."/>
            <person name="Vasconcelos A.T.R."/>
        </authorList>
    </citation>
    <scope>NUCLEOTIDE SEQUENCE</scope>
</reference>
<dbReference type="PANTHER" id="PTHR24366">
    <property type="entry name" value="IG(IMMUNOGLOBULIN) AND LRR(LEUCINE RICH REPEAT) DOMAINS"/>
    <property type="match status" value="1"/>
</dbReference>
<keyword evidence="4" id="KW-1133">Transmembrane helix</keyword>
<keyword evidence="4" id="KW-0472">Membrane</keyword>
<accession>W5JNS2</accession>
<dbReference type="Gene3D" id="3.80.10.10">
    <property type="entry name" value="Ribonuclease Inhibitor"/>
    <property type="match status" value="2"/>
</dbReference>
<dbReference type="PANTHER" id="PTHR24366:SF158">
    <property type="entry name" value="PLATELET GLYCOPROTEIN IB ALPHA CHAIN-LIKE-RELATED"/>
    <property type="match status" value="1"/>
</dbReference>
<keyword evidence="4" id="KW-0812">Transmembrane</keyword>
<dbReference type="eggNOG" id="KOG0619">
    <property type="taxonomic scope" value="Eukaryota"/>
</dbReference>
<dbReference type="Proteomes" id="UP000000673">
    <property type="component" value="Unassembled WGS sequence"/>
</dbReference>
<dbReference type="SMART" id="SM00365">
    <property type="entry name" value="LRR_SD22"/>
    <property type="match status" value="6"/>
</dbReference>
<evidence type="ECO:0000256" key="3">
    <source>
        <dbReference type="SAM" id="MobiDB-lite"/>
    </source>
</evidence>
<dbReference type="FunFam" id="3.80.10.10:FF:000611">
    <property type="entry name" value="Capricious, isoform E"/>
    <property type="match status" value="1"/>
</dbReference>
<dbReference type="Pfam" id="PF13855">
    <property type="entry name" value="LRR_8"/>
    <property type="match status" value="4"/>
</dbReference>
<dbReference type="VEuPathDB" id="VectorBase:ADAR2_012353"/>
<dbReference type="InterPro" id="IPR003591">
    <property type="entry name" value="Leu-rich_rpt_typical-subtyp"/>
</dbReference>
<evidence type="ECO:0000256" key="4">
    <source>
        <dbReference type="SAM" id="Phobius"/>
    </source>
</evidence>
<dbReference type="InterPro" id="IPR032675">
    <property type="entry name" value="LRR_dom_sf"/>
</dbReference>
<dbReference type="EnsemblMetazoa" id="ADAC003289-RA">
    <property type="protein sequence ID" value="ADAC003289-PA"/>
    <property type="gene ID" value="ADAC003289"/>
</dbReference>
<dbReference type="OMA" id="DHYDYPD"/>
<dbReference type="SUPFAM" id="SSF52058">
    <property type="entry name" value="L domain-like"/>
    <property type="match status" value="1"/>
</dbReference>
<organism evidence="5">
    <name type="scientific">Anopheles darlingi</name>
    <name type="common">Mosquito</name>
    <dbReference type="NCBI Taxonomy" id="43151"/>
    <lineage>
        <taxon>Eukaryota</taxon>
        <taxon>Metazoa</taxon>
        <taxon>Ecdysozoa</taxon>
        <taxon>Arthropoda</taxon>
        <taxon>Hexapoda</taxon>
        <taxon>Insecta</taxon>
        <taxon>Pterygota</taxon>
        <taxon>Neoptera</taxon>
        <taxon>Endopterygota</taxon>
        <taxon>Diptera</taxon>
        <taxon>Nematocera</taxon>
        <taxon>Culicoidea</taxon>
        <taxon>Culicidae</taxon>
        <taxon>Anophelinae</taxon>
        <taxon>Anopheles</taxon>
    </lineage>
</organism>
<dbReference type="InterPro" id="IPR001611">
    <property type="entry name" value="Leu-rich_rpt"/>
</dbReference>
<feature type="compositionally biased region" description="Basic residues" evidence="3">
    <location>
        <begin position="448"/>
        <end position="463"/>
    </location>
</feature>
<dbReference type="AlphaFoldDB" id="W5JNS2"/>
<dbReference type="STRING" id="43151.W5JNS2"/>
<proteinExistence type="predicted"/>
<evidence type="ECO:0000313" key="7">
    <source>
        <dbReference type="Proteomes" id="UP000000673"/>
    </source>
</evidence>
<reference evidence="6" key="4">
    <citation type="submission" date="2015-06" db="UniProtKB">
        <authorList>
            <consortium name="EnsemblMetazoa"/>
        </authorList>
    </citation>
    <scope>IDENTIFICATION</scope>
</reference>
<feature type="transmembrane region" description="Helical" evidence="4">
    <location>
        <begin position="12"/>
        <end position="30"/>
    </location>
</feature>
<dbReference type="SMART" id="SM00369">
    <property type="entry name" value="LRR_TYP"/>
    <property type="match status" value="10"/>
</dbReference>
<keyword evidence="7" id="KW-1185">Reference proteome</keyword>
<dbReference type="FunFam" id="3.80.10.10:FF:000946">
    <property type="entry name" value="AGAP011229-PA"/>
    <property type="match status" value="1"/>
</dbReference>
<feature type="region of interest" description="Disordered" evidence="3">
    <location>
        <begin position="431"/>
        <end position="466"/>
    </location>
</feature>
<reference evidence="5" key="3">
    <citation type="journal article" date="2013" name="Nucleic Acids Res.">
        <title>The genome of Anopheles darlingi, the main neotropical malaria vector.</title>
        <authorList>
            <person name="Marinotti O."/>
            <person name="Cerqueira G.C."/>
            <person name="de Almeida L.G."/>
            <person name="Ferro M.I."/>
            <person name="Loreto E.L."/>
            <person name="Zaha A."/>
            <person name="Teixeira S.M."/>
            <person name="Wespiser A.R."/>
            <person name="Almeida E Silva A."/>
            <person name="Schlindwein A.D."/>
            <person name="Pacheco A.C."/>
            <person name="Silva A.L."/>
            <person name="Graveley B.R."/>
            <person name="Walenz B.P."/>
            <person name="Lima Bde A."/>
            <person name="Ribeiro C.A."/>
            <person name="Nunes-Silva C.G."/>
            <person name="de Carvalho C.R."/>
            <person name="Soares C.M."/>
            <person name="de Menezes C.B."/>
            <person name="Matiolli C."/>
            <person name="Caffrey D."/>
            <person name="Araujo D.A."/>
            <person name="de Oliveira D.M."/>
            <person name="Golenbock D."/>
            <person name="Grisard E.C."/>
            <person name="Fantinatti-Garboggini F."/>
            <person name="de Carvalho F.M."/>
            <person name="Barcellos F.G."/>
            <person name="Prosdocimi F."/>
            <person name="May G."/>
            <person name="Azevedo Junior G.M."/>
            <person name="Guimaraes G.M."/>
            <person name="Goldman G.H."/>
            <person name="Padilha I.Q."/>
            <person name="Batista Jda S."/>
            <person name="Ferro J.A."/>
            <person name="Ribeiro J.M."/>
            <person name="Fietto J.L."/>
            <person name="Dabbas K.M."/>
            <person name="Cerdeira L."/>
            <person name="Agnez-Lima L.F."/>
            <person name="Brocchi M."/>
            <person name="de Carvalho M.O."/>
            <person name="Teixeira Mde M."/>
            <person name="Diniz Maia Mde M."/>
            <person name="Goldman M.H."/>
            <person name="Cruz Schneider M.P."/>
            <person name="Felipe M.S."/>
            <person name="Hungria M."/>
            <person name="Nicolas M.F."/>
            <person name="Pereira M."/>
            <person name="Montes M.A."/>
            <person name="Cantao M.E."/>
            <person name="Vincentz M."/>
            <person name="Rafael M.S."/>
            <person name="Silverman N."/>
            <person name="Stoco P.H."/>
            <person name="Souza R.C."/>
            <person name="Vicentini R."/>
            <person name="Gazzinelli R.T."/>
            <person name="Neves Rde O."/>
            <person name="Silva R."/>
            <person name="Astolfi-Filho S."/>
            <person name="Maciel T.E."/>
            <person name="Urmenyi T.P."/>
            <person name="Tadei W.P."/>
            <person name="Camargo E.P."/>
            <person name="de Vasconcelos A.T."/>
        </authorList>
    </citation>
    <scope>NUCLEOTIDE SEQUENCE</scope>
</reference>
<protein>
    <submittedName>
        <fullName evidence="5">Tartan</fullName>
    </submittedName>
</protein>
<dbReference type="VEuPathDB" id="VectorBase:ADAC003289"/>
<keyword evidence="2" id="KW-0677">Repeat</keyword>
<evidence type="ECO:0000313" key="5">
    <source>
        <dbReference type="EMBL" id="ETN64953.1"/>
    </source>
</evidence>
<dbReference type="Pfam" id="PF00560">
    <property type="entry name" value="LRR_1"/>
    <property type="match status" value="1"/>
</dbReference>
<dbReference type="HOGENOM" id="CLU_000288_18_6_1"/>
<name>W5JNS2_ANODA</name>
<evidence type="ECO:0000313" key="6">
    <source>
        <dbReference type="EnsemblMetazoa" id="ADAC003289-PA"/>
    </source>
</evidence>
<reference evidence="5 7" key="1">
    <citation type="journal article" date="2010" name="BMC Genomics">
        <title>Combination of measures distinguishes pre-miRNAs from other stem-loops in the genome of the newly sequenced Anopheles darlingi.</title>
        <authorList>
            <person name="Mendes N.D."/>
            <person name="Freitas A.T."/>
            <person name="Vasconcelos A.T."/>
            <person name="Sagot M.F."/>
        </authorList>
    </citation>
    <scope>NUCLEOTIDE SEQUENCE</scope>
</reference>
<keyword evidence="1" id="KW-0433">Leucine-rich repeat</keyword>
<sequence>MVQLKGGIGCCRIIIYSTTLVLLVFLQQVYTFCPSICTCEGDPNMRTWCIGAGLDVVPIQLNPEMRYINLTANRITSVHFTLTFYYKLEVLDLSLNRIEALGSRNFDTQENLRTLNLSGNAITSLPKDALRGLKRLQTLQLTNNRIETVHPAAFHDLRNLIELDLTGNAITSLEPGTLRHLYSLEVLSFQNNQLLEIPYERNLEHLARLQLLDLSINLLEYIGNDSFVGLRELRTLRLGGNVLSELDSGAFHGLTALKVLDVVDNNLTVVPTLQLSKLCNLTYLSLSGNYFSVLPAVAFQNLFQLQQLHLDRLDRLERIDVRAFVDNTNLRILTLDDNPSFASLPLRLFHGNPALVEISMRRNALTRLDAVHLPLDRLQRLELAGNPLVCNCSLLWLWRLTTGYGLPTEADFRLIVPAAAAAAALITSSSSSTSPSAVQEQNEEGPHRQHQYHRQQHQHHHGGPLRIDRDEIGCDWYEDGHRTRHLLRTLSESDMHCPTHLLTVISAVLSVLLVLATGASVLYVLRQSKRRKRLLTDDDDVRRKVTVNGLGGDLAVPHPQKVDKLELERYLAQQQSLVHEYRALRAPWELTTTGALPVKEDLSRYGSVTSAGPVGTHREATTTDHYESLDFYQHQQQQHSATTEANTLPTTHRLRRTGAGSSSSFVLSDNNFCQTIKKIDRRVNRAVSDVGLGVVLLLLRTYQLPV</sequence>
<feature type="transmembrane region" description="Helical" evidence="4">
    <location>
        <begin position="501"/>
        <end position="525"/>
    </location>
</feature>
<evidence type="ECO:0000256" key="2">
    <source>
        <dbReference type="ARBA" id="ARBA00022737"/>
    </source>
</evidence>